<dbReference type="AlphaFoldDB" id="A0A897MW32"/>
<reference evidence="1" key="1">
    <citation type="submission" date="2020-11" db="EMBL/GenBank/DDBJ databases">
        <title>Carbohydrate-dependent, anaerobic sulfur respiration: A novel catabolism in halophilic archaea.</title>
        <authorList>
            <person name="Sorokin D.Y."/>
            <person name="Messina E."/>
            <person name="Smedile F."/>
            <person name="La Cono V."/>
            <person name="Hallsworth J.E."/>
            <person name="Yakimov M.M."/>
        </authorList>
    </citation>
    <scope>NUCLEOTIDE SEQUENCE</scope>
    <source>
        <strain evidence="1">AArc-S</strain>
    </source>
</reference>
<accession>A0A897MW32</accession>
<sequence>MPTRDIYANHERVEPYYCDGCSREFETLEELCEHACDPIMEIRADGGQLSAEVAYV</sequence>
<dbReference type="KEGG" id="hara:AArcS_1288"/>
<dbReference type="GeneID" id="70684670"/>
<keyword evidence="2" id="KW-1185">Reference proteome</keyword>
<evidence type="ECO:0000313" key="2">
    <source>
        <dbReference type="Proteomes" id="UP000663586"/>
    </source>
</evidence>
<proteinExistence type="predicted"/>
<name>A0A897MW32_9EURY</name>
<dbReference type="Proteomes" id="UP000663586">
    <property type="component" value="Chromosome"/>
</dbReference>
<protein>
    <recommendedName>
        <fullName evidence="3">C2H2-type domain-containing protein</fullName>
    </recommendedName>
</protein>
<evidence type="ECO:0008006" key="3">
    <source>
        <dbReference type="Google" id="ProtNLM"/>
    </source>
</evidence>
<evidence type="ECO:0000313" key="1">
    <source>
        <dbReference type="EMBL" id="QSG02505.1"/>
    </source>
</evidence>
<dbReference type="RefSeq" id="WP_238479651.1">
    <property type="nucleotide sequence ID" value="NZ_CP064786.1"/>
</dbReference>
<dbReference type="EMBL" id="CP064786">
    <property type="protein sequence ID" value="QSG02505.1"/>
    <property type="molecule type" value="Genomic_DNA"/>
</dbReference>
<organism evidence="1 2">
    <name type="scientific">Natranaeroarchaeum sulfidigenes</name>
    <dbReference type="NCBI Taxonomy" id="2784880"/>
    <lineage>
        <taxon>Archaea</taxon>
        <taxon>Methanobacteriati</taxon>
        <taxon>Methanobacteriota</taxon>
        <taxon>Stenosarchaea group</taxon>
        <taxon>Halobacteria</taxon>
        <taxon>Halobacteriales</taxon>
        <taxon>Natronoarchaeaceae</taxon>
        <taxon>Natranaeroarchaeum</taxon>
    </lineage>
</organism>
<gene>
    <name evidence="1" type="ORF">AArcS_1288</name>
</gene>